<dbReference type="InterPro" id="IPR018666">
    <property type="entry name" value="DUF2125"/>
</dbReference>
<comment type="caution">
    <text evidence="3">The sequence shown here is derived from an EMBL/GenBank/DDBJ whole genome shotgun (WGS) entry which is preliminary data.</text>
</comment>
<organism evidence="3 4">
    <name type="scientific">Paracoccus salipaludis</name>
    <dbReference type="NCBI Taxonomy" id="2032623"/>
    <lineage>
        <taxon>Bacteria</taxon>
        <taxon>Pseudomonadati</taxon>
        <taxon>Pseudomonadota</taxon>
        <taxon>Alphaproteobacteria</taxon>
        <taxon>Rhodobacterales</taxon>
        <taxon>Paracoccaceae</taxon>
        <taxon>Paracoccus</taxon>
    </lineage>
</organism>
<dbReference type="Proteomes" id="UP000218023">
    <property type="component" value="Unassembled WGS sequence"/>
</dbReference>
<feature type="compositionally biased region" description="Basic and acidic residues" evidence="1">
    <location>
        <begin position="401"/>
        <end position="414"/>
    </location>
</feature>
<accession>A0A2A2GLA4</accession>
<feature type="chain" id="PRO_5012426182" evidence="2">
    <location>
        <begin position="22"/>
        <end position="559"/>
    </location>
</feature>
<dbReference type="EMBL" id="NSJZ01000004">
    <property type="protein sequence ID" value="PAU97693.1"/>
    <property type="molecule type" value="Genomic_DNA"/>
</dbReference>
<proteinExistence type="predicted"/>
<evidence type="ECO:0000313" key="3">
    <source>
        <dbReference type="EMBL" id="PAU97693.1"/>
    </source>
</evidence>
<dbReference type="OrthoDB" id="7791409at2"/>
<feature type="signal peptide" evidence="2">
    <location>
        <begin position="1"/>
        <end position="21"/>
    </location>
</feature>
<sequence length="559" mass="58645">MFLRTTTSVLAVVAFAAPALAEVTPSEVWQNWVEYYKANGYTVTEGARDEAGETLTLRDVVVGYEQPDEGTRVEFRTPEITMTATGDGRVRTTLAETSPVTATFRDSEGGQVTLNGSLVARDTEILSGGTASDMTHESRSGELTLALQSVQTAEGTREVPASVKLVNATSRQQITDAEMMRFDATMAADRMEIAADYADPEGSEAPGRIKVNGSLENLQATSAGSLPKDVDISQAMHTALRAGMDVTAALTAGQGRLDLDFAGTDDQGQQDTAKANTTLQGVDVTLALGPQGLKYQGGIDSTSTEMTVSDLPAPVGYTLTEASFDMQFPVLKAAEPAPFKFAYSIGGLTLADSVWDLFDSARVLPRDPASLDVDLTGLVRVTMDLFDPALMEAAEQAEAAGEEHAHGDEEHAHGDAPAAEGDPAAPATAPSAETGAAPAEDSAELPPEMPSPFEPVQVAINKLALSAAGASLDASGELSVPEGGNPEQPVGQVQARFEGVNGLIDRLVQMGVISQDEVAGYRMMLALFARPAPEGGDALVGQYEFREGGQIFANGQQVQ</sequence>
<dbReference type="AlphaFoldDB" id="A0A2A2GLA4"/>
<dbReference type="RefSeq" id="WP_095639609.1">
    <property type="nucleotide sequence ID" value="NZ_NSJZ01000004.1"/>
</dbReference>
<reference evidence="3 4" key="1">
    <citation type="submission" date="2017-09" db="EMBL/GenBank/DDBJ databases">
        <title>Paracoccus alkalisoli sp. nov., isolated from saline alkaline soil.</title>
        <authorList>
            <person name="Dong X."/>
            <person name="Zhang G."/>
        </authorList>
    </citation>
    <scope>NUCLEOTIDE SEQUENCE [LARGE SCALE GENOMIC DNA]</scope>
    <source>
        <strain evidence="3 4">WN007</strain>
    </source>
</reference>
<evidence type="ECO:0000256" key="1">
    <source>
        <dbReference type="SAM" id="MobiDB-lite"/>
    </source>
</evidence>
<evidence type="ECO:0000313" key="4">
    <source>
        <dbReference type="Proteomes" id="UP000218023"/>
    </source>
</evidence>
<name>A0A2A2GLA4_9RHOB</name>
<evidence type="ECO:0000256" key="2">
    <source>
        <dbReference type="SAM" id="SignalP"/>
    </source>
</evidence>
<keyword evidence="2" id="KW-0732">Signal</keyword>
<protein>
    <submittedName>
        <fullName evidence="3">DUF2125 domain-containing protein</fullName>
    </submittedName>
</protein>
<keyword evidence="4" id="KW-1185">Reference proteome</keyword>
<dbReference type="Pfam" id="PF09898">
    <property type="entry name" value="DUF2125"/>
    <property type="match status" value="1"/>
</dbReference>
<gene>
    <name evidence="3" type="ORF">CK240_06905</name>
</gene>
<feature type="region of interest" description="Disordered" evidence="1">
    <location>
        <begin position="395"/>
        <end position="453"/>
    </location>
</feature>
<feature type="compositionally biased region" description="Low complexity" evidence="1">
    <location>
        <begin position="415"/>
        <end position="440"/>
    </location>
</feature>